<reference evidence="2" key="1">
    <citation type="journal article" date="2019" name="Int. J. Syst. Evol. Microbiol.">
        <title>The Global Catalogue of Microorganisms (GCM) 10K type strain sequencing project: providing services to taxonomists for standard genome sequencing and annotation.</title>
        <authorList>
            <consortium name="The Broad Institute Genomics Platform"/>
            <consortium name="The Broad Institute Genome Sequencing Center for Infectious Disease"/>
            <person name="Wu L."/>
            <person name="Ma J."/>
        </authorList>
    </citation>
    <scope>NUCLEOTIDE SEQUENCE [LARGE SCALE GENOMIC DNA]</scope>
    <source>
        <strain evidence="2">TBRC 1276</strain>
    </source>
</reference>
<dbReference type="EMBL" id="JBHSBI010000047">
    <property type="protein sequence ID" value="MFC4015622.1"/>
    <property type="molecule type" value="Genomic_DNA"/>
</dbReference>
<dbReference type="SUPFAM" id="SSF55729">
    <property type="entry name" value="Acyl-CoA N-acyltransferases (Nat)"/>
    <property type="match status" value="1"/>
</dbReference>
<dbReference type="Proteomes" id="UP001595851">
    <property type="component" value="Unassembled WGS sequence"/>
</dbReference>
<gene>
    <name evidence="1" type="ORF">ACFOY2_51015</name>
</gene>
<name>A0ABV8GSA1_9ACTN</name>
<dbReference type="InterPro" id="IPR016181">
    <property type="entry name" value="Acyl_CoA_acyltransferase"/>
</dbReference>
<keyword evidence="2" id="KW-1185">Reference proteome</keyword>
<dbReference type="RefSeq" id="WP_379535435.1">
    <property type="nucleotide sequence ID" value="NZ_JBHSBI010000047.1"/>
</dbReference>
<dbReference type="Pfam" id="PF04339">
    <property type="entry name" value="FemAB_like"/>
    <property type="match status" value="1"/>
</dbReference>
<sequence length="336" mass="37125">MRKGTEVEVVTAIFGDGAITGDRPGPISSQEARELHRIELFRRHHGLRTFYVIAREADDIIGFLPVYPVSRAFAPPRMVTGLFADLPHWSSALLLGSDGSIPSLLTARPETAGELIARALTLDSGQGPGIACLMHADDAQFELVRPFLPEAAYLGERQEAYFELPFASFEAYVATLSRNGRSQARRERRRFLDSGLELSAVPAMDAVELEPLLTQVERKYDANASAEWEALFLSSTALAMAECGTALVVHDCGRPVAFTLLWQVGSVWRVRCWGCDYAHPAVRDAALYANLMFYEPIIRAGQAGGRRLIVGTGTLESKLRRGASLRRLRSLAWEHR</sequence>
<protein>
    <submittedName>
        <fullName evidence="1">Peptidogalycan biosysnthesis protein</fullName>
    </submittedName>
</protein>
<evidence type="ECO:0000313" key="2">
    <source>
        <dbReference type="Proteomes" id="UP001595851"/>
    </source>
</evidence>
<organism evidence="1 2">
    <name type="scientific">Nonomuraea purpurea</name>
    <dbReference type="NCBI Taxonomy" id="1849276"/>
    <lineage>
        <taxon>Bacteria</taxon>
        <taxon>Bacillati</taxon>
        <taxon>Actinomycetota</taxon>
        <taxon>Actinomycetes</taxon>
        <taxon>Streptosporangiales</taxon>
        <taxon>Streptosporangiaceae</taxon>
        <taxon>Nonomuraea</taxon>
    </lineage>
</organism>
<comment type="caution">
    <text evidence="1">The sequence shown here is derived from an EMBL/GenBank/DDBJ whole genome shotgun (WGS) entry which is preliminary data.</text>
</comment>
<proteinExistence type="predicted"/>
<evidence type="ECO:0000313" key="1">
    <source>
        <dbReference type="EMBL" id="MFC4015622.1"/>
    </source>
</evidence>
<dbReference type="InterPro" id="IPR007434">
    <property type="entry name" value="FemAB-like"/>
</dbReference>
<accession>A0ABV8GSA1</accession>